<sequence>MTVLNSGTGPLHTRICELFGVKYPIVQTGMGYVSDARLTAATTKAGGLGIIAGAMLTYDELVSAIDYVKDRTDQPFGVNLRANQDDIDRRIKLLIRSGVKIASFALAPNQALIGRLKDAGLVVVPSIGARRHAEKVAAWGVDAVVVQGGEGGGHTGAVPTSLLLPQVVDAVDIPVIAAGGYFDGRGLVSALAYGADGIAMGTRFMLTSDSPVSQAVKDVYLSKSVNDTVVTLEIDGVPQRVLRAGTIDQLESSHGPTRMLRAARNAVAFQRLSGTPWSKLIREGLEMRKSHELGWRQVVMAANAPMLYRSALLDGRTDIGVMATGQVVGLIDDIPSSAELVERIMQDAEAVLARLTPAPELDSRVLSTENVKGTTN</sequence>
<evidence type="ECO:0000313" key="5">
    <source>
        <dbReference type="Proteomes" id="UP001217325"/>
    </source>
</evidence>
<proteinExistence type="predicted"/>
<dbReference type="Gene3D" id="3.20.20.70">
    <property type="entry name" value="Aldolase class I"/>
    <property type="match status" value="1"/>
</dbReference>
<protein>
    <submittedName>
        <fullName evidence="4">Nitronate monooxygenase</fullName>
    </submittedName>
</protein>
<evidence type="ECO:0000256" key="3">
    <source>
        <dbReference type="ARBA" id="ARBA00023002"/>
    </source>
</evidence>
<dbReference type="RefSeq" id="WP_042446094.1">
    <property type="nucleotide sequence ID" value="NZ_AP026691.1"/>
</dbReference>
<gene>
    <name evidence="4" type="ORF">PXH69_25015</name>
</gene>
<keyword evidence="1" id="KW-0285">Flavoprotein</keyword>
<dbReference type="SUPFAM" id="SSF51412">
    <property type="entry name" value="Inosine monophosphate dehydrogenase (IMPDH)"/>
    <property type="match status" value="1"/>
</dbReference>
<comment type="caution">
    <text evidence="4">The sequence shown here is derived from an EMBL/GenBank/DDBJ whole genome shotgun (WGS) entry which is preliminary data.</text>
</comment>
<dbReference type="CDD" id="cd04730">
    <property type="entry name" value="NPD_like"/>
    <property type="match status" value="1"/>
</dbReference>
<reference evidence="4" key="1">
    <citation type="submission" date="2023-02" db="EMBL/GenBank/DDBJ databases">
        <title>A novel hydrolase synthesized by Rhodococcus erythropolis HQ is responsible for the detoxification of Zearalenone.</title>
        <authorList>
            <person name="Hu J."/>
            <person name="Xu J."/>
        </authorList>
    </citation>
    <scope>NUCLEOTIDE SEQUENCE</scope>
    <source>
        <strain evidence="4">HQ</strain>
    </source>
</reference>
<dbReference type="InterPro" id="IPR013785">
    <property type="entry name" value="Aldolase_TIM"/>
</dbReference>
<keyword evidence="4" id="KW-0503">Monooxygenase</keyword>
<dbReference type="EMBL" id="JARDXE010000017">
    <property type="protein sequence ID" value="MDE8648231.1"/>
    <property type="molecule type" value="Genomic_DNA"/>
</dbReference>
<dbReference type="KEGG" id="rqi:C1M55_18950"/>
<dbReference type="Proteomes" id="UP001217325">
    <property type="component" value="Unassembled WGS sequence"/>
</dbReference>
<accession>A0AAW6LSJ5</accession>
<dbReference type="Pfam" id="PF03060">
    <property type="entry name" value="NMO"/>
    <property type="match status" value="2"/>
</dbReference>
<dbReference type="AlphaFoldDB" id="A0AAW6LSJ5"/>
<keyword evidence="3" id="KW-0560">Oxidoreductase</keyword>
<evidence type="ECO:0000313" key="4">
    <source>
        <dbReference type="EMBL" id="MDE8648231.1"/>
    </source>
</evidence>
<evidence type="ECO:0000256" key="1">
    <source>
        <dbReference type="ARBA" id="ARBA00022630"/>
    </source>
</evidence>
<dbReference type="PANTHER" id="PTHR32332">
    <property type="entry name" value="2-NITROPROPANE DIOXYGENASE"/>
    <property type="match status" value="1"/>
</dbReference>
<dbReference type="PANTHER" id="PTHR32332:SF20">
    <property type="entry name" value="2-NITROPROPANE DIOXYGENASE-LIKE PROTEIN"/>
    <property type="match status" value="1"/>
</dbReference>
<keyword evidence="2" id="KW-0288">FMN</keyword>
<organism evidence="4 5">
    <name type="scientific">Rhodococcus qingshengii</name>
    <dbReference type="NCBI Taxonomy" id="334542"/>
    <lineage>
        <taxon>Bacteria</taxon>
        <taxon>Bacillati</taxon>
        <taxon>Actinomycetota</taxon>
        <taxon>Actinomycetes</taxon>
        <taxon>Mycobacteriales</taxon>
        <taxon>Nocardiaceae</taxon>
        <taxon>Rhodococcus</taxon>
        <taxon>Rhodococcus erythropolis group</taxon>
    </lineage>
</organism>
<dbReference type="GO" id="GO:0018580">
    <property type="term" value="F:nitronate monooxygenase activity"/>
    <property type="evidence" value="ECO:0007669"/>
    <property type="project" value="InterPro"/>
</dbReference>
<dbReference type="InterPro" id="IPR004136">
    <property type="entry name" value="NMO"/>
</dbReference>
<evidence type="ECO:0000256" key="2">
    <source>
        <dbReference type="ARBA" id="ARBA00022643"/>
    </source>
</evidence>
<name>A0AAW6LSJ5_RHOSG</name>